<organism evidence="2 3">
    <name type="scientific">Actinoplanes italicus</name>
    <dbReference type="NCBI Taxonomy" id="113567"/>
    <lineage>
        <taxon>Bacteria</taxon>
        <taxon>Bacillati</taxon>
        <taxon>Actinomycetota</taxon>
        <taxon>Actinomycetes</taxon>
        <taxon>Micromonosporales</taxon>
        <taxon>Micromonosporaceae</taxon>
        <taxon>Actinoplanes</taxon>
    </lineage>
</organism>
<comment type="caution">
    <text evidence="2">The sequence shown here is derived from an EMBL/GenBank/DDBJ whole genome shotgun (WGS) entry which is preliminary data.</text>
</comment>
<dbReference type="Proteomes" id="UP000239415">
    <property type="component" value="Unassembled WGS sequence"/>
</dbReference>
<accession>A0A2T0K235</accession>
<evidence type="ECO:0000313" key="2">
    <source>
        <dbReference type="EMBL" id="PRX16680.1"/>
    </source>
</evidence>
<keyword evidence="3" id="KW-1185">Reference proteome</keyword>
<reference evidence="2 3" key="1">
    <citation type="submission" date="2018-03" db="EMBL/GenBank/DDBJ databases">
        <title>Genomic Encyclopedia of Archaeal and Bacterial Type Strains, Phase II (KMG-II): from individual species to whole genera.</title>
        <authorList>
            <person name="Goeker M."/>
        </authorList>
    </citation>
    <scope>NUCLEOTIDE SEQUENCE [LARGE SCALE GENOMIC DNA]</scope>
    <source>
        <strain evidence="2 3">DSM 43146</strain>
    </source>
</reference>
<evidence type="ECO:0000256" key="1">
    <source>
        <dbReference type="SAM" id="MobiDB-lite"/>
    </source>
</evidence>
<gene>
    <name evidence="2" type="ORF">CLV67_11811</name>
</gene>
<dbReference type="EMBL" id="PVMZ01000018">
    <property type="protein sequence ID" value="PRX16680.1"/>
    <property type="molecule type" value="Genomic_DNA"/>
</dbReference>
<feature type="region of interest" description="Disordered" evidence="1">
    <location>
        <begin position="68"/>
        <end position="114"/>
    </location>
</feature>
<dbReference type="AlphaFoldDB" id="A0A2T0K235"/>
<protein>
    <submittedName>
        <fullName evidence="2">Uncharacterized protein</fullName>
    </submittedName>
</protein>
<sequence>MAGPSSSASATAVRMVALAFCGSSLTSGTRPLTPGWNIAAAAPLTAEQAISRVIDGVPVKNATATTACAASRTRSAPSISGRAPMRSDNTPPKRMNPRNGTIHAASTKPTPVAP</sequence>
<name>A0A2T0K235_9ACTN</name>
<proteinExistence type="predicted"/>
<evidence type="ECO:0000313" key="3">
    <source>
        <dbReference type="Proteomes" id="UP000239415"/>
    </source>
</evidence>